<reference evidence="4" key="1">
    <citation type="submission" date="2016-06" db="UniProtKB">
        <authorList>
            <consortium name="WormBaseParasite"/>
        </authorList>
    </citation>
    <scope>IDENTIFICATION</scope>
</reference>
<keyword evidence="3" id="KW-1185">Reference proteome</keyword>
<name>A0A183EDK1_9BILA</name>
<gene>
    <name evidence="2" type="ORF">GPUH_LOCUS19041</name>
</gene>
<evidence type="ECO:0000313" key="4">
    <source>
        <dbReference type="WBParaSite" id="GPUH_0001906701-mRNA-1"/>
    </source>
</evidence>
<dbReference type="WBParaSite" id="GPUH_0001906701-mRNA-1">
    <property type="protein sequence ID" value="GPUH_0001906701-mRNA-1"/>
    <property type="gene ID" value="GPUH_0001906701"/>
</dbReference>
<evidence type="ECO:0000313" key="2">
    <source>
        <dbReference type="EMBL" id="VDN33018.1"/>
    </source>
</evidence>
<dbReference type="AlphaFoldDB" id="A0A183EDK1"/>
<organism evidence="4">
    <name type="scientific">Gongylonema pulchrum</name>
    <dbReference type="NCBI Taxonomy" id="637853"/>
    <lineage>
        <taxon>Eukaryota</taxon>
        <taxon>Metazoa</taxon>
        <taxon>Ecdysozoa</taxon>
        <taxon>Nematoda</taxon>
        <taxon>Chromadorea</taxon>
        <taxon>Rhabditida</taxon>
        <taxon>Spirurina</taxon>
        <taxon>Spiruromorpha</taxon>
        <taxon>Spiruroidea</taxon>
        <taxon>Gongylonematidae</taxon>
        <taxon>Gongylonema</taxon>
    </lineage>
</organism>
<evidence type="ECO:0000256" key="1">
    <source>
        <dbReference type="SAM" id="MobiDB-lite"/>
    </source>
</evidence>
<evidence type="ECO:0000313" key="3">
    <source>
        <dbReference type="Proteomes" id="UP000271098"/>
    </source>
</evidence>
<reference evidence="2 3" key="2">
    <citation type="submission" date="2018-11" db="EMBL/GenBank/DDBJ databases">
        <authorList>
            <consortium name="Pathogen Informatics"/>
        </authorList>
    </citation>
    <scope>NUCLEOTIDE SEQUENCE [LARGE SCALE GENOMIC DNA]</scope>
</reference>
<protein>
    <submittedName>
        <fullName evidence="2 4">Uncharacterized protein</fullName>
    </submittedName>
</protein>
<dbReference type="EMBL" id="UYRT01087807">
    <property type="protein sequence ID" value="VDN33018.1"/>
    <property type="molecule type" value="Genomic_DNA"/>
</dbReference>
<feature type="region of interest" description="Disordered" evidence="1">
    <location>
        <begin position="73"/>
        <end position="142"/>
    </location>
</feature>
<sequence>MGRCRMQGKNLAKYGVKIKRKRIEKLKRRKALDNSVIIETVVDSGAGDNVADEEWLQVEMLPDDTGEGAIAAAPAAESLEPHLSDRSRKEKLRRNELPLMQNKSLPMLGFDFSSSSDSKSQRKTRNNGTGVVCARQMSKKRARKMMKVMKRKEKLESAMDVQ</sequence>
<dbReference type="Proteomes" id="UP000271098">
    <property type="component" value="Unassembled WGS sequence"/>
</dbReference>
<accession>A0A183EDK1</accession>
<proteinExistence type="predicted"/>
<feature type="compositionally biased region" description="Basic and acidic residues" evidence="1">
    <location>
        <begin position="79"/>
        <end position="96"/>
    </location>
</feature>